<name>A0A8S1EAL3_9PELO</name>
<dbReference type="Proteomes" id="UP000494206">
    <property type="component" value="Unassembled WGS sequence"/>
</dbReference>
<reference evidence="2 3" key="1">
    <citation type="submission" date="2020-04" db="EMBL/GenBank/DDBJ databases">
        <authorList>
            <person name="Laetsch R D."/>
            <person name="Stevens L."/>
            <person name="Kumar S."/>
            <person name="Blaxter L. M."/>
        </authorList>
    </citation>
    <scope>NUCLEOTIDE SEQUENCE [LARGE SCALE GENOMIC DNA]</scope>
</reference>
<sequence>MDLKTALMTRSDWIKANCAEWSSPQTETTQPKESNHGNNGTLVVDSHQILDDSFIAVSDHSELDMQFSQEEDEHEYSAIYIESYADSTCSSESDSVECESNSASGSDSGVDSIEGHLPSEASRGPTTRTARLYLCCSRKYMNPTFHDMLALLGNPSIHPCNVVNAKNLALNVRMATSDFCEWRSMDNFIVHIFDKMFAIQSYMGIASDQRTAEECCRYCTVCYAVVYNKCIQMRMVPPPPTSFGPWSTHVEELLGKTRCPFLKCQICGKCGATGQYAHAVCPQEMRSFMTLFLP</sequence>
<protein>
    <recommendedName>
        <fullName evidence="4">Nanos-type domain-containing protein</fullName>
    </recommendedName>
</protein>
<evidence type="ECO:0000313" key="3">
    <source>
        <dbReference type="Proteomes" id="UP000494206"/>
    </source>
</evidence>
<dbReference type="EMBL" id="CADEPM010000001">
    <property type="protein sequence ID" value="CAB3398596.1"/>
    <property type="molecule type" value="Genomic_DNA"/>
</dbReference>
<evidence type="ECO:0000313" key="2">
    <source>
        <dbReference type="EMBL" id="CAB3398596.1"/>
    </source>
</evidence>
<dbReference type="Gene3D" id="4.10.60.30">
    <property type="entry name" value="Nanos, RNA-binding domain"/>
    <property type="match status" value="1"/>
</dbReference>
<dbReference type="InterPro" id="IPR038129">
    <property type="entry name" value="Nanos_sf"/>
</dbReference>
<comment type="caution">
    <text evidence="2">The sequence shown here is derived from an EMBL/GenBank/DDBJ whole genome shotgun (WGS) entry which is preliminary data.</text>
</comment>
<accession>A0A8S1EAL3</accession>
<organism evidence="2 3">
    <name type="scientific">Caenorhabditis bovis</name>
    <dbReference type="NCBI Taxonomy" id="2654633"/>
    <lineage>
        <taxon>Eukaryota</taxon>
        <taxon>Metazoa</taxon>
        <taxon>Ecdysozoa</taxon>
        <taxon>Nematoda</taxon>
        <taxon>Chromadorea</taxon>
        <taxon>Rhabditida</taxon>
        <taxon>Rhabditina</taxon>
        <taxon>Rhabditomorpha</taxon>
        <taxon>Rhabditoidea</taxon>
        <taxon>Rhabditidae</taxon>
        <taxon>Peloderinae</taxon>
        <taxon>Caenorhabditis</taxon>
    </lineage>
</organism>
<evidence type="ECO:0000256" key="1">
    <source>
        <dbReference type="SAM" id="MobiDB-lite"/>
    </source>
</evidence>
<proteinExistence type="predicted"/>
<dbReference type="AlphaFoldDB" id="A0A8S1EAL3"/>
<feature type="compositionally biased region" description="Low complexity" evidence="1">
    <location>
        <begin position="91"/>
        <end position="102"/>
    </location>
</feature>
<gene>
    <name evidence="2" type="ORF">CBOVIS_LOCUS1851</name>
</gene>
<feature type="region of interest" description="Disordered" evidence="1">
    <location>
        <begin position="91"/>
        <end position="124"/>
    </location>
</feature>
<evidence type="ECO:0008006" key="4">
    <source>
        <dbReference type="Google" id="ProtNLM"/>
    </source>
</evidence>
<keyword evidence="3" id="KW-1185">Reference proteome</keyword>
<feature type="region of interest" description="Disordered" evidence="1">
    <location>
        <begin position="20"/>
        <end position="40"/>
    </location>
</feature>